<keyword evidence="4 6" id="KW-0067">ATP-binding</keyword>
<dbReference type="PROSITE" id="PS00211">
    <property type="entry name" value="ABC_TRANSPORTER_1"/>
    <property type="match status" value="1"/>
</dbReference>
<dbReference type="PROSITE" id="PS50893">
    <property type="entry name" value="ABC_TRANSPORTER_2"/>
    <property type="match status" value="1"/>
</dbReference>
<dbReference type="InterPro" id="IPR027417">
    <property type="entry name" value="P-loop_NTPase"/>
</dbReference>
<dbReference type="PANTHER" id="PTHR42798">
    <property type="entry name" value="LIPOPROTEIN-RELEASING SYSTEM ATP-BINDING PROTEIN LOLD"/>
    <property type="match status" value="1"/>
</dbReference>
<dbReference type="InterPro" id="IPR003593">
    <property type="entry name" value="AAA+_ATPase"/>
</dbReference>
<dbReference type="PANTHER" id="PTHR42798:SF6">
    <property type="entry name" value="CELL DIVISION ATP-BINDING PROTEIN FTSE"/>
    <property type="match status" value="1"/>
</dbReference>
<dbReference type="Pfam" id="PF00005">
    <property type="entry name" value="ABC_tran"/>
    <property type="match status" value="1"/>
</dbReference>
<name>A0ABS4CID3_9ENTE</name>
<evidence type="ECO:0000313" key="6">
    <source>
        <dbReference type="EMBL" id="MBP1045881.1"/>
    </source>
</evidence>
<dbReference type="InterPro" id="IPR017911">
    <property type="entry name" value="MacB-like_ATP-bd"/>
</dbReference>
<evidence type="ECO:0000259" key="5">
    <source>
        <dbReference type="PROSITE" id="PS50893"/>
    </source>
</evidence>
<evidence type="ECO:0000256" key="4">
    <source>
        <dbReference type="ARBA" id="ARBA00022840"/>
    </source>
</evidence>
<evidence type="ECO:0000256" key="1">
    <source>
        <dbReference type="ARBA" id="ARBA00005417"/>
    </source>
</evidence>
<dbReference type="SMART" id="SM00382">
    <property type="entry name" value="AAA"/>
    <property type="match status" value="1"/>
</dbReference>
<dbReference type="Gene3D" id="3.40.50.300">
    <property type="entry name" value="P-loop containing nucleotide triphosphate hydrolases"/>
    <property type="match status" value="1"/>
</dbReference>
<reference evidence="6 7" key="1">
    <citation type="submission" date="2020-12" db="EMBL/GenBank/DDBJ databases">
        <title>Vagococcus allomyrinae sp. nov. and Enterococcus lavae sp. nov., isolated from the larvae of Allomyrina dichotoma.</title>
        <authorList>
            <person name="Lee S.D."/>
        </authorList>
    </citation>
    <scope>NUCLEOTIDE SEQUENCE [LARGE SCALE GENOMIC DNA]</scope>
    <source>
        <strain evidence="6 7">BWM-S5</strain>
    </source>
</reference>
<keyword evidence="7" id="KW-1185">Reference proteome</keyword>
<evidence type="ECO:0000256" key="2">
    <source>
        <dbReference type="ARBA" id="ARBA00022448"/>
    </source>
</evidence>
<dbReference type="SUPFAM" id="SSF52540">
    <property type="entry name" value="P-loop containing nucleoside triphosphate hydrolases"/>
    <property type="match status" value="1"/>
</dbReference>
<dbReference type="RefSeq" id="WP_209556683.1">
    <property type="nucleotide sequence ID" value="NZ_JAEDXU010000002.1"/>
</dbReference>
<comment type="caution">
    <text evidence="6">The sequence shown here is derived from an EMBL/GenBank/DDBJ whole genome shotgun (WGS) entry which is preliminary data.</text>
</comment>
<proteinExistence type="inferred from homology"/>
<organism evidence="6 7">
    <name type="scientific">Enterococcus larvae</name>
    <dbReference type="NCBI Taxonomy" id="2794352"/>
    <lineage>
        <taxon>Bacteria</taxon>
        <taxon>Bacillati</taxon>
        <taxon>Bacillota</taxon>
        <taxon>Bacilli</taxon>
        <taxon>Lactobacillales</taxon>
        <taxon>Enterococcaceae</taxon>
        <taxon>Enterococcus</taxon>
    </lineage>
</organism>
<keyword evidence="3" id="KW-0547">Nucleotide-binding</keyword>
<protein>
    <submittedName>
        <fullName evidence="6">ABC transporter ATP-binding protein</fullName>
    </submittedName>
</protein>
<evidence type="ECO:0000313" key="7">
    <source>
        <dbReference type="Proteomes" id="UP000673375"/>
    </source>
</evidence>
<dbReference type="InterPro" id="IPR003439">
    <property type="entry name" value="ABC_transporter-like_ATP-bd"/>
</dbReference>
<dbReference type="Proteomes" id="UP000673375">
    <property type="component" value="Unassembled WGS sequence"/>
</dbReference>
<dbReference type="EMBL" id="JAEDXU010000002">
    <property type="protein sequence ID" value="MBP1045881.1"/>
    <property type="molecule type" value="Genomic_DNA"/>
</dbReference>
<comment type="similarity">
    <text evidence="1">Belongs to the ABC transporter superfamily.</text>
</comment>
<accession>A0ABS4CID3</accession>
<keyword evidence="2" id="KW-0813">Transport</keyword>
<dbReference type="GO" id="GO:0005524">
    <property type="term" value="F:ATP binding"/>
    <property type="evidence" value="ECO:0007669"/>
    <property type="project" value="UniProtKB-KW"/>
</dbReference>
<dbReference type="CDD" id="cd03255">
    <property type="entry name" value="ABC_MJ0796_LolCDE_FtsE"/>
    <property type="match status" value="1"/>
</dbReference>
<gene>
    <name evidence="6" type="ORF">I6N96_06275</name>
</gene>
<sequence>MLETKNVGYWYTNEQDYLYKDIDLEFHKGKMYAILGASGSGKTTFLSLISGLDVPKAGTIQYNGESLKNIGLRNYRRNDVSIIFQAYNLLPYMSALDNVLTAMAISGLKKEDKKAYALEQLATVGIDEVLAKKSVTQLSGGQQQRVAIVRALCCDHELIVADEPTGNLDEKTSEDIVKLFQKVAHDEHKCIIIVTHEQDVANACDTVYELKNHQFTEKQTNKKEVMDSEA</sequence>
<feature type="domain" description="ABC transporter" evidence="5">
    <location>
        <begin position="2"/>
        <end position="230"/>
    </location>
</feature>
<evidence type="ECO:0000256" key="3">
    <source>
        <dbReference type="ARBA" id="ARBA00022741"/>
    </source>
</evidence>
<dbReference type="InterPro" id="IPR017871">
    <property type="entry name" value="ABC_transporter-like_CS"/>
</dbReference>